<name>A0ABY8TK90_TETOB</name>
<evidence type="ECO:0000256" key="3">
    <source>
        <dbReference type="RuleBase" id="RU361262"/>
    </source>
</evidence>
<comment type="similarity">
    <text evidence="3">Belongs to the patatin family.</text>
</comment>
<dbReference type="InterPro" id="IPR002641">
    <property type="entry name" value="PNPLA_dom"/>
</dbReference>
<dbReference type="Pfam" id="PF01734">
    <property type="entry name" value="Patatin"/>
    <property type="match status" value="1"/>
</dbReference>
<evidence type="ECO:0000256" key="4">
    <source>
        <dbReference type="SAM" id="MobiDB-lite"/>
    </source>
</evidence>
<proteinExistence type="inferred from homology"/>
<accession>A0ABY8TK90</accession>
<dbReference type="InterPro" id="IPR016035">
    <property type="entry name" value="Acyl_Trfase/lysoPLipase"/>
</dbReference>
<sequence>MQQTLRGKHGGPVCLANKRPSSEQVTGHHGTRSSARSRAANSSNRRQLDVRTAVFTEPRPVHVQHSNSSVSRLDMGHEQHSLPRPSSSHPVLHVMHQRLQEGSSSRPGCRRDGYKLGLVVEGGGMRGIVTGAMLMGLSDMGLGANVFDAVYGASAGAINSTYYLSGQPAGLDIYTDHLATGSRFLSLKRYWSSAPVMDLDFLLDEVMAHTIPLDYQAVIDSELPLKVVASSLTTLNSEVLTDFKDARDLAECLKASANVPEIVGGPRRWRGHDLVDAAVFEPLPIKAALRDGCTHVLALCSRTHSAGPAWGKYLTNVLSSAIKYMVLNPPYMREAWRVEPRYAQHKGQCLDELLVQLLMHGRALELDAAIDKCSKTPGSSPGLSPSSSMEELLPGSEAMAAAEGLLAGHVFPVYPGPAAAFSPVCTNVDTLRGGRAEGYRAINRLMSALASLEQPALAGGRTLQ</sequence>
<dbReference type="SUPFAM" id="SSF52151">
    <property type="entry name" value="FabD/lysophospholipase-like"/>
    <property type="match status" value="1"/>
</dbReference>
<keyword evidence="7" id="KW-1185">Reference proteome</keyword>
<comment type="function">
    <text evidence="3">Lipolytic acyl hydrolase (LAH).</text>
</comment>
<gene>
    <name evidence="6" type="ORF">OEZ85_008258</name>
</gene>
<dbReference type="Proteomes" id="UP001244341">
    <property type="component" value="Chromosome 1b"/>
</dbReference>
<evidence type="ECO:0000313" key="7">
    <source>
        <dbReference type="Proteomes" id="UP001244341"/>
    </source>
</evidence>
<comment type="domain">
    <text evidence="3">The nitrogen atoms of the two glycine residues in the GGXR motif define the oxyanion hole, and stabilize the oxyanion that forms during the nucleophilic attack by the catalytic serine during substrate cleavage.</text>
</comment>
<evidence type="ECO:0000256" key="1">
    <source>
        <dbReference type="ARBA" id="ARBA00023098"/>
    </source>
</evidence>
<feature type="domain" description="PNPLA" evidence="5">
    <location>
        <begin position="118"/>
        <end position="289"/>
    </location>
</feature>
<keyword evidence="2 3" id="KW-0442">Lipid degradation</keyword>
<feature type="active site" description="Proton acceptor" evidence="2">
    <location>
        <position position="276"/>
    </location>
</feature>
<dbReference type="EMBL" id="CP126208">
    <property type="protein sequence ID" value="WIA08837.1"/>
    <property type="molecule type" value="Genomic_DNA"/>
</dbReference>
<organism evidence="6 7">
    <name type="scientific">Tetradesmus obliquus</name>
    <name type="common">Green alga</name>
    <name type="synonym">Acutodesmus obliquus</name>
    <dbReference type="NCBI Taxonomy" id="3088"/>
    <lineage>
        <taxon>Eukaryota</taxon>
        <taxon>Viridiplantae</taxon>
        <taxon>Chlorophyta</taxon>
        <taxon>core chlorophytes</taxon>
        <taxon>Chlorophyceae</taxon>
        <taxon>CS clade</taxon>
        <taxon>Sphaeropleales</taxon>
        <taxon>Scenedesmaceae</taxon>
        <taxon>Tetradesmus</taxon>
    </lineage>
</organism>
<feature type="active site" description="Nucleophile" evidence="2">
    <location>
        <position position="154"/>
    </location>
</feature>
<dbReference type="PROSITE" id="PS51635">
    <property type="entry name" value="PNPLA"/>
    <property type="match status" value="1"/>
</dbReference>
<dbReference type="EC" id="3.1.1.-" evidence="3"/>
<feature type="compositionally biased region" description="Low complexity" evidence="4">
    <location>
        <begin position="32"/>
        <end position="45"/>
    </location>
</feature>
<reference evidence="6 7" key="1">
    <citation type="submission" date="2023-05" db="EMBL/GenBank/DDBJ databases">
        <title>A 100% complete, gapless, phased diploid assembly of the Scenedesmus obliquus UTEX 3031 genome.</title>
        <authorList>
            <person name="Biondi T.C."/>
            <person name="Hanschen E.R."/>
            <person name="Kwon T."/>
            <person name="Eng W."/>
            <person name="Kruse C.P.S."/>
            <person name="Koehler S.I."/>
            <person name="Kunde Y."/>
            <person name="Gleasner C.D."/>
            <person name="You Mak K.T."/>
            <person name="Polle J."/>
            <person name="Hovde B.T."/>
            <person name="Starkenburg S.R."/>
        </authorList>
    </citation>
    <scope>NUCLEOTIDE SEQUENCE [LARGE SCALE GENOMIC DNA]</scope>
    <source>
        <strain evidence="6 7">DOE0152z</strain>
    </source>
</reference>
<protein>
    <recommendedName>
        <fullName evidence="3">Patatin</fullName>
        <ecNumber evidence="3">3.1.1.-</ecNumber>
    </recommendedName>
</protein>
<comment type="caution">
    <text evidence="2">Lacks conserved residue(s) required for the propagation of feature annotation.</text>
</comment>
<dbReference type="Gene3D" id="3.40.1090.10">
    <property type="entry name" value="Cytosolic phospholipase A2 catalytic domain"/>
    <property type="match status" value="1"/>
</dbReference>
<keyword evidence="2 3" id="KW-0378">Hydrolase</keyword>
<feature type="short sequence motif" description="GXGXXG" evidence="2">
    <location>
        <begin position="122"/>
        <end position="127"/>
    </location>
</feature>
<evidence type="ECO:0000259" key="5">
    <source>
        <dbReference type="PROSITE" id="PS51635"/>
    </source>
</evidence>
<keyword evidence="1 2" id="KW-0443">Lipid metabolism</keyword>
<evidence type="ECO:0000256" key="2">
    <source>
        <dbReference type="PROSITE-ProRule" id="PRU01161"/>
    </source>
</evidence>
<feature type="short sequence motif" description="GXSXG" evidence="2">
    <location>
        <begin position="152"/>
        <end position="156"/>
    </location>
</feature>
<feature type="region of interest" description="Disordered" evidence="4">
    <location>
        <begin position="1"/>
        <end position="89"/>
    </location>
</feature>
<evidence type="ECO:0000313" key="6">
    <source>
        <dbReference type="EMBL" id="WIA08837.1"/>
    </source>
</evidence>